<feature type="compositionally biased region" description="Low complexity" evidence="1">
    <location>
        <begin position="650"/>
        <end position="666"/>
    </location>
</feature>
<keyword evidence="4" id="KW-1185">Reference proteome</keyword>
<feature type="region of interest" description="Disordered" evidence="1">
    <location>
        <begin position="627"/>
        <end position="715"/>
    </location>
</feature>
<name>A0ABS3X7U8_9ACTN</name>
<protein>
    <submittedName>
        <fullName evidence="3">AAA family ATPase</fullName>
    </submittedName>
</protein>
<dbReference type="InterPro" id="IPR051396">
    <property type="entry name" value="Bact_Antivir_Def_Nuclease"/>
</dbReference>
<dbReference type="PANTHER" id="PTHR43581">
    <property type="entry name" value="ATP/GTP PHOSPHATASE"/>
    <property type="match status" value="1"/>
</dbReference>
<dbReference type="EMBL" id="JADKMA010000022">
    <property type="protein sequence ID" value="MBO8191409.1"/>
    <property type="molecule type" value="Genomic_DNA"/>
</dbReference>
<dbReference type="PANTHER" id="PTHR43581:SF4">
    <property type="entry name" value="ATP_GTP PHOSPHATASE"/>
    <property type="match status" value="1"/>
</dbReference>
<gene>
    <name evidence="3" type="ORF">ITI46_06855</name>
</gene>
<sequence length="715" mass="78432">MFLSRVSVSGLRASAEGAIECELPGRFSVLIGANGAGKTTVMDALYLAHTSRFPHLPRLGTAVLGADGSPGVEVQYSLEQDTAAEGPLGQRIQQSWRYTSDGVAQKWFTEFQRNLGTVRARVDRNRVHDTALGMDPFKFIYLPAWRHPLDELARRETRILIELLRAEQQRLDGSRSLVPLRVKASRLLENLAKDGLIEAVEERIGNHLASLSAGVQRQWPYVRGQVIDDSYLARVLELMLAVIEGRASARPLEVSGLGYVNLLHIAVTLAAIPDSTRRDPAAEEPPHSGEASGEMTDEDEQRLARERLEQAAAEAESEADSFFPSTPFHATVIIEEPEAHLHPQLQHALVRYLRKAVRQRPELQVVLSSHATDVITSCDPEQLVVLRRAADGSRVCRPITKIPMIKRDETLRMARLHMDASRSAALFAERLVVVEGVTEAAIIRDFGRAWAGQDPAKHTFIEALSIVYTGNKVGPWTSRFLATKGAEICTRLAVLRDSDKPFVEHPTDPDWLADHDSEVVQAFINHPTLEPSITEGNERLIELALADIGAEPLTEPVTDRVVYDLFKSARKGKGGAPDTPAGPHAKDKGAFADALAVRLADAIERDEPIHVPDHLVKLFDFLCPQPVAESENGPEEQQAPESQTPTQTWPTAPEPFSFSPSAVPSSDLPPVGTWPATASGPAPSDPWATTPWDTNAWATKPATADPWEEFGGNTE</sequence>
<dbReference type="SMART" id="SM00382">
    <property type="entry name" value="AAA"/>
    <property type="match status" value="1"/>
</dbReference>
<reference evidence="3 4" key="1">
    <citation type="submission" date="2020-11" db="EMBL/GenBank/DDBJ databases">
        <title>Streptomyces spirodelae sp. nov., isolated from duckweed.</title>
        <authorList>
            <person name="Saimee Y."/>
            <person name="Duangmal K."/>
        </authorList>
    </citation>
    <scope>NUCLEOTIDE SEQUENCE [LARGE SCALE GENOMIC DNA]</scope>
    <source>
        <strain evidence="3 4">S16-07</strain>
    </source>
</reference>
<feature type="compositionally biased region" description="Polar residues" evidence="1">
    <location>
        <begin position="639"/>
        <end position="649"/>
    </location>
</feature>
<dbReference type="InterPro" id="IPR041685">
    <property type="entry name" value="AAA_GajA/Old/RecF-like"/>
</dbReference>
<dbReference type="InterPro" id="IPR003593">
    <property type="entry name" value="AAA+_ATPase"/>
</dbReference>
<comment type="caution">
    <text evidence="3">The sequence shown here is derived from an EMBL/GenBank/DDBJ whole genome shotgun (WGS) entry which is preliminary data.</text>
</comment>
<feature type="domain" description="AAA+ ATPase" evidence="2">
    <location>
        <begin position="24"/>
        <end position="400"/>
    </location>
</feature>
<evidence type="ECO:0000259" key="2">
    <source>
        <dbReference type="SMART" id="SM00382"/>
    </source>
</evidence>
<dbReference type="SUPFAM" id="SSF52540">
    <property type="entry name" value="P-loop containing nucleoside triphosphate hydrolases"/>
    <property type="match status" value="2"/>
</dbReference>
<proteinExistence type="predicted"/>
<evidence type="ECO:0000313" key="3">
    <source>
        <dbReference type="EMBL" id="MBO8191409.1"/>
    </source>
</evidence>
<feature type="compositionally biased region" description="Basic and acidic residues" evidence="1">
    <location>
        <begin position="276"/>
        <end position="287"/>
    </location>
</feature>
<evidence type="ECO:0000256" key="1">
    <source>
        <dbReference type="SAM" id="MobiDB-lite"/>
    </source>
</evidence>
<organism evidence="3 4">
    <name type="scientific">Streptomyces oryzae</name>
    <dbReference type="NCBI Taxonomy" id="1434886"/>
    <lineage>
        <taxon>Bacteria</taxon>
        <taxon>Bacillati</taxon>
        <taxon>Actinomycetota</taxon>
        <taxon>Actinomycetes</taxon>
        <taxon>Kitasatosporales</taxon>
        <taxon>Streptomycetaceae</taxon>
        <taxon>Streptomyces</taxon>
    </lineage>
</organism>
<dbReference type="InterPro" id="IPR027417">
    <property type="entry name" value="P-loop_NTPase"/>
</dbReference>
<accession>A0ABS3X7U8</accession>
<dbReference type="RefSeq" id="WP_209238498.1">
    <property type="nucleotide sequence ID" value="NZ_JADKMA010000022.1"/>
</dbReference>
<dbReference type="Pfam" id="PF13175">
    <property type="entry name" value="AAA_15"/>
    <property type="match status" value="1"/>
</dbReference>
<evidence type="ECO:0000313" key="4">
    <source>
        <dbReference type="Proteomes" id="UP001519064"/>
    </source>
</evidence>
<feature type="region of interest" description="Disordered" evidence="1">
    <location>
        <begin position="276"/>
        <end position="301"/>
    </location>
</feature>
<dbReference type="Proteomes" id="UP001519064">
    <property type="component" value="Unassembled WGS sequence"/>
</dbReference>
<dbReference type="Gene3D" id="3.40.50.300">
    <property type="entry name" value="P-loop containing nucleotide triphosphate hydrolases"/>
    <property type="match status" value="2"/>
</dbReference>